<dbReference type="InterPro" id="IPR036388">
    <property type="entry name" value="WH-like_DNA-bd_sf"/>
</dbReference>
<keyword evidence="6" id="KW-1185">Reference proteome</keyword>
<sequence>MSLEGEDAAAVRRTAVGDLRALAHPVRLRILSLLTGAELSAAEIARELEITHANASYHLRLLRDSGHIQPAGKEKVRGGVAQRYRYDVSKEFDPRGPGEPGEYPTSYGAQLMYAALAAELQRRGRAVVTGPASANLTTDAELWVDPDRWRALRDRVFEASRELHEAAQPPHTPGTVRVSATIALFRMEDR</sequence>
<dbReference type="AlphaFoldDB" id="A0A8J3JK71"/>
<evidence type="ECO:0000313" key="6">
    <source>
        <dbReference type="Proteomes" id="UP000601223"/>
    </source>
</evidence>
<dbReference type="GO" id="GO:0003700">
    <property type="term" value="F:DNA-binding transcription factor activity"/>
    <property type="evidence" value="ECO:0007669"/>
    <property type="project" value="InterPro"/>
</dbReference>
<dbReference type="SUPFAM" id="SSF46785">
    <property type="entry name" value="Winged helix' DNA-binding domain"/>
    <property type="match status" value="1"/>
</dbReference>
<reference evidence="5 6" key="1">
    <citation type="submission" date="2021-01" db="EMBL/GenBank/DDBJ databases">
        <title>Whole genome shotgun sequence of Catellatospora bangladeshensis NBRC 107357.</title>
        <authorList>
            <person name="Komaki H."/>
            <person name="Tamura T."/>
        </authorList>
    </citation>
    <scope>NUCLEOTIDE SEQUENCE [LARGE SCALE GENOMIC DNA]</scope>
    <source>
        <strain evidence="5 6">NBRC 107357</strain>
    </source>
</reference>
<keyword evidence="2" id="KW-0238">DNA-binding</keyword>
<gene>
    <name evidence="5" type="ORF">Cba03nite_78300</name>
</gene>
<protein>
    <recommendedName>
        <fullName evidence="4">HTH arsR-type domain-containing protein</fullName>
    </recommendedName>
</protein>
<dbReference type="GO" id="GO:0003677">
    <property type="term" value="F:DNA binding"/>
    <property type="evidence" value="ECO:0007669"/>
    <property type="project" value="UniProtKB-KW"/>
</dbReference>
<dbReference type="InterPro" id="IPR051011">
    <property type="entry name" value="Metal_resp_trans_reg"/>
</dbReference>
<dbReference type="InterPro" id="IPR011991">
    <property type="entry name" value="ArsR-like_HTH"/>
</dbReference>
<dbReference type="RefSeq" id="WP_376820326.1">
    <property type="nucleotide sequence ID" value="NZ_JBHTGC010000001.1"/>
</dbReference>
<dbReference type="Proteomes" id="UP000601223">
    <property type="component" value="Unassembled WGS sequence"/>
</dbReference>
<dbReference type="InterPro" id="IPR036390">
    <property type="entry name" value="WH_DNA-bd_sf"/>
</dbReference>
<proteinExistence type="predicted"/>
<keyword evidence="3" id="KW-0804">Transcription</keyword>
<accession>A0A8J3JK71</accession>
<dbReference type="PANTHER" id="PTHR43132">
    <property type="entry name" value="ARSENICAL RESISTANCE OPERON REPRESSOR ARSR-RELATED"/>
    <property type="match status" value="1"/>
</dbReference>
<evidence type="ECO:0000259" key="4">
    <source>
        <dbReference type="SMART" id="SM00418"/>
    </source>
</evidence>
<dbReference type="Pfam" id="PF12840">
    <property type="entry name" value="HTH_20"/>
    <property type="match status" value="1"/>
</dbReference>
<comment type="caution">
    <text evidence="5">The sequence shown here is derived from an EMBL/GenBank/DDBJ whole genome shotgun (WGS) entry which is preliminary data.</text>
</comment>
<keyword evidence="1" id="KW-0805">Transcription regulation</keyword>
<evidence type="ECO:0000256" key="3">
    <source>
        <dbReference type="ARBA" id="ARBA00023163"/>
    </source>
</evidence>
<evidence type="ECO:0000256" key="2">
    <source>
        <dbReference type="ARBA" id="ARBA00023125"/>
    </source>
</evidence>
<dbReference type="CDD" id="cd00090">
    <property type="entry name" value="HTH_ARSR"/>
    <property type="match status" value="1"/>
</dbReference>
<dbReference type="EMBL" id="BONF01000074">
    <property type="protein sequence ID" value="GIF86481.1"/>
    <property type="molecule type" value="Genomic_DNA"/>
</dbReference>
<evidence type="ECO:0000313" key="5">
    <source>
        <dbReference type="EMBL" id="GIF86481.1"/>
    </source>
</evidence>
<dbReference type="Gene3D" id="1.10.10.10">
    <property type="entry name" value="Winged helix-like DNA-binding domain superfamily/Winged helix DNA-binding domain"/>
    <property type="match status" value="1"/>
</dbReference>
<name>A0A8J3JK71_9ACTN</name>
<organism evidence="5 6">
    <name type="scientific">Catellatospora bangladeshensis</name>
    <dbReference type="NCBI Taxonomy" id="310355"/>
    <lineage>
        <taxon>Bacteria</taxon>
        <taxon>Bacillati</taxon>
        <taxon>Actinomycetota</taxon>
        <taxon>Actinomycetes</taxon>
        <taxon>Micromonosporales</taxon>
        <taxon>Micromonosporaceae</taxon>
        <taxon>Catellatospora</taxon>
    </lineage>
</organism>
<dbReference type="PANTHER" id="PTHR43132:SF2">
    <property type="entry name" value="ARSENICAL RESISTANCE OPERON REPRESSOR ARSR-RELATED"/>
    <property type="match status" value="1"/>
</dbReference>
<evidence type="ECO:0000256" key="1">
    <source>
        <dbReference type="ARBA" id="ARBA00023015"/>
    </source>
</evidence>
<feature type="domain" description="HTH arsR-type" evidence="4">
    <location>
        <begin position="17"/>
        <end position="100"/>
    </location>
</feature>
<dbReference type="InterPro" id="IPR001845">
    <property type="entry name" value="HTH_ArsR_DNA-bd_dom"/>
</dbReference>
<dbReference type="PRINTS" id="PR00778">
    <property type="entry name" value="HTHARSR"/>
</dbReference>
<dbReference type="SMART" id="SM00418">
    <property type="entry name" value="HTH_ARSR"/>
    <property type="match status" value="1"/>
</dbReference>